<evidence type="ECO:0000256" key="3">
    <source>
        <dbReference type="ARBA" id="ARBA00023274"/>
    </source>
</evidence>
<dbReference type="Pfam" id="PF01165">
    <property type="entry name" value="Ribosomal_S21"/>
    <property type="match status" value="1"/>
</dbReference>
<name>A0A0N4V5L3_ENTVE</name>
<organism evidence="6">
    <name type="scientific">Enterobius vermicularis</name>
    <name type="common">Human pinworm</name>
    <dbReference type="NCBI Taxonomy" id="51028"/>
    <lineage>
        <taxon>Eukaryota</taxon>
        <taxon>Metazoa</taxon>
        <taxon>Ecdysozoa</taxon>
        <taxon>Nematoda</taxon>
        <taxon>Chromadorea</taxon>
        <taxon>Rhabditida</taxon>
        <taxon>Spirurina</taxon>
        <taxon>Oxyuridomorpha</taxon>
        <taxon>Oxyuroidea</taxon>
        <taxon>Oxyuridae</taxon>
        <taxon>Enterobius</taxon>
    </lineage>
</organism>
<proteinExistence type="inferred from homology"/>
<dbReference type="WBParaSite" id="EVEC_0000552601-mRNA-1">
    <property type="protein sequence ID" value="EVEC_0000552601-mRNA-1"/>
    <property type="gene ID" value="EVEC_0000552601"/>
</dbReference>
<dbReference type="EMBL" id="UXUI01008065">
    <property type="protein sequence ID" value="VDD90386.1"/>
    <property type="molecule type" value="Genomic_DNA"/>
</dbReference>
<dbReference type="GO" id="GO:0006412">
    <property type="term" value="P:translation"/>
    <property type="evidence" value="ECO:0007669"/>
    <property type="project" value="InterPro"/>
</dbReference>
<keyword evidence="2" id="KW-0689">Ribosomal protein</keyword>
<accession>A0A0N4V5L3</accession>
<evidence type="ECO:0000313" key="6">
    <source>
        <dbReference type="WBParaSite" id="EVEC_0000552601-mRNA-1"/>
    </source>
</evidence>
<keyword evidence="3" id="KW-0687">Ribonucleoprotein</keyword>
<dbReference type="GO" id="GO:1990904">
    <property type="term" value="C:ribonucleoprotein complex"/>
    <property type="evidence" value="ECO:0007669"/>
    <property type="project" value="UniProtKB-KW"/>
</dbReference>
<reference evidence="6" key="1">
    <citation type="submission" date="2017-02" db="UniProtKB">
        <authorList>
            <consortium name="WormBaseParasite"/>
        </authorList>
    </citation>
    <scope>IDENTIFICATION</scope>
</reference>
<gene>
    <name evidence="4" type="ORF">EVEC_LOCUS5137</name>
</gene>
<evidence type="ECO:0000313" key="4">
    <source>
        <dbReference type="EMBL" id="VDD90386.1"/>
    </source>
</evidence>
<sequence length="111" mass="12873">MVRFWRGTLQQPFAVKLFKGIEAAHPQFTNRTVMVKNNDIDTAFIALNRMMENEGLISIIRKTTRYIVPCQQRRLASLAASKAIFNEDMRYKTKFLLRKNRPDPLAGQITT</sequence>
<dbReference type="NCBIfam" id="TIGR00030">
    <property type="entry name" value="S21p"/>
    <property type="match status" value="1"/>
</dbReference>
<keyword evidence="5" id="KW-1185">Reference proteome</keyword>
<dbReference type="GO" id="GO:0003735">
    <property type="term" value="F:structural constituent of ribosome"/>
    <property type="evidence" value="ECO:0007669"/>
    <property type="project" value="InterPro"/>
</dbReference>
<dbReference type="OrthoDB" id="2501249at2759"/>
<dbReference type="STRING" id="51028.A0A0N4V5L3"/>
<evidence type="ECO:0000313" key="5">
    <source>
        <dbReference type="Proteomes" id="UP000274131"/>
    </source>
</evidence>
<evidence type="ECO:0000256" key="2">
    <source>
        <dbReference type="ARBA" id="ARBA00022980"/>
    </source>
</evidence>
<dbReference type="Proteomes" id="UP000274131">
    <property type="component" value="Unassembled WGS sequence"/>
</dbReference>
<dbReference type="GO" id="GO:0005840">
    <property type="term" value="C:ribosome"/>
    <property type="evidence" value="ECO:0007669"/>
    <property type="project" value="UniProtKB-KW"/>
</dbReference>
<dbReference type="AlphaFoldDB" id="A0A0N4V5L3"/>
<reference evidence="4 5" key="2">
    <citation type="submission" date="2018-10" db="EMBL/GenBank/DDBJ databases">
        <authorList>
            <consortium name="Pathogen Informatics"/>
        </authorList>
    </citation>
    <scope>NUCLEOTIDE SEQUENCE [LARGE SCALE GENOMIC DNA]</scope>
</reference>
<evidence type="ECO:0000256" key="1">
    <source>
        <dbReference type="ARBA" id="ARBA00006640"/>
    </source>
</evidence>
<comment type="similarity">
    <text evidence="1">Belongs to the bacterial ribosomal protein bS21 family.</text>
</comment>
<dbReference type="InterPro" id="IPR001911">
    <property type="entry name" value="Ribosomal_bS21"/>
</dbReference>
<protein>
    <submittedName>
        <fullName evidence="6">28S ribosomal protein S21, mitochondrial</fullName>
    </submittedName>
</protein>